<dbReference type="EMBL" id="BMLY01000002">
    <property type="protein sequence ID" value="GGP26049.1"/>
    <property type="molecule type" value="Genomic_DNA"/>
</dbReference>
<evidence type="ECO:0000256" key="1">
    <source>
        <dbReference type="SAM" id="MobiDB-lite"/>
    </source>
</evidence>
<protein>
    <submittedName>
        <fullName evidence="2">Uncharacterized protein</fullName>
    </submittedName>
</protein>
<keyword evidence="3" id="KW-1185">Reference proteome</keyword>
<evidence type="ECO:0000313" key="2">
    <source>
        <dbReference type="EMBL" id="GGP26049.1"/>
    </source>
</evidence>
<evidence type="ECO:0000313" key="3">
    <source>
        <dbReference type="Proteomes" id="UP000621859"/>
    </source>
</evidence>
<reference evidence="3" key="1">
    <citation type="journal article" date="2019" name="Int. J. Syst. Evol. Microbiol.">
        <title>The Global Catalogue of Microorganisms (GCM) 10K type strain sequencing project: providing services to taxonomists for standard genome sequencing and annotation.</title>
        <authorList>
            <consortium name="The Broad Institute Genomics Platform"/>
            <consortium name="The Broad Institute Genome Sequencing Center for Infectious Disease"/>
            <person name="Wu L."/>
            <person name="Ma J."/>
        </authorList>
    </citation>
    <scope>NUCLEOTIDE SEQUENCE [LARGE SCALE GENOMIC DNA]</scope>
    <source>
        <strain evidence="3">CGMCC 1.8860</strain>
    </source>
</reference>
<sequence>MLTKRCKDVPDYLSDLHTVKPRKETGNIRIRARARPKVAASRTMNAQDLPNAVDSGRVLRSTPVK</sequence>
<accession>A0ABQ2PLB4</accession>
<comment type="caution">
    <text evidence="2">The sequence shown here is derived from an EMBL/GenBank/DDBJ whole genome shotgun (WGS) entry which is preliminary data.</text>
</comment>
<feature type="region of interest" description="Disordered" evidence="1">
    <location>
        <begin position="34"/>
        <end position="65"/>
    </location>
</feature>
<name>A0ABQ2PLB4_9NEIS</name>
<proteinExistence type="predicted"/>
<dbReference type="Proteomes" id="UP000621859">
    <property type="component" value="Unassembled WGS sequence"/>
</dbReference>
<organism evidence="2 3">
    <name type="scientific">Silvimonas amylolytica</name>
    <dbReference type="NCBI Taxonomy" id="449663"/>
    <lineage>
        <taxon>Bacteria</taxon>
        <taxon>Pseudomonadati</taxon>
        <taxon>Pseudomonadota</taxon>
        <taxon>Betaproteobacteria</taxon>
        <taxon>Neisseriales</taxon>
        <taxon>Chitinibacteraceae</taxon>
        <taxon>Silvimonas</taxon>
    </lineage>
</organism>
<gene>
    <name evidence="2" type="ORF">GCM10010971_18680</name>
</gene>